<name>A0A516PX03_9ACTN</name>
<dbReference type="Pfam" id="PF03746">
    <property type="entry name" value="LamB_YcsF"/>
    <property type="match status" value="1"/>
</dbReference>
<sequence>MSEDLNVDARVDLNADLGESFGRWQLGDDAAMLELITSANVAAGFHAGDPRTLRTTCAQAVQHGVIIGAQVGYRDLAGFGRRFIDVDPADLTADILYQVGALDALATSVGGRVRYLKPHGALYNAIVDHRGQAQAVVDALLALPHPLPLLGLPGSLVLELAADHGIRTVTEYFIDRNYTDDGRLVDRRRPDALITDPELAAERAVAAARERRAESFCTHGDSPGAVRMARTVRDALTAAGVAVEPFITP</sequence>
<dbReference type="KEGG" id="mik:FOE78_07025"/>
<dbReference type="PANTHER" id="PTHR30292:SF0">
    <property type="entry name" value="5-OXOPROLINASE SUBUNIT A"/>
    <property type="match status" value="1"/>
</dbReference>
<reference evidence="1 2" key="1">
    <citation type="submission" date="2019-07" db="EMBL/GenBank/DDBJ databases">
        <title>Microlunatus dokdonensis sp. nov. isolated from the rhizospheric soil of the wild plant Elymus tsukushiensis.</title>
        <authorList>
            <person name="Ghim S.-Y."/>
            <person name="Hwang Y.-J."/>
            <person name="Son J.-S."/>
            <person name="Shin J.-H."/>
        </authorList>
    </citation>
    <scope>NUCLEOTIDE SEQUENCE [LARGE SCALE GENOMIC DNA]</scope>
    <source>
        <strain evidence="1 2">KUDC0627</strain>
    </source>
</reference>
<proteinExistence type="predicted"/>
<organism evidence="1 2">
    <name type="scientific">Microlunatus elymi</name>
    <dbReference type="NCBI Taxonomy" id="2596828"/>
    <lineage>
        <taxon>Bacteria</taxon>
        <taxon>Bacillati</taxon>
        <taxon>Actinomycetota</taxon>
        <taxon>Actinomycetes</taxon>
        <taxon>Propionibacteriales</taxon>
        <taxon>Propionibacteriaceae</taxon>
        <taxon>Microlunatus</taxon>
    </lineage>
</organism>
<dbReference type="NCBIfam" id="NF003814">
    <property type="entry name" value="PRK05406.1-3"/>
    <property type="match status" value="1"/>
</dbReference>
<dbReference type="RefSeq" id="WP_143985658.1">
    <property type="nucleotide sequence ID" value="NZ_CP041692.1"/>
</dbReference>
<dbReference type="Gene3D" id="3.20.20.370">
    <property type="entry name" value="Glycoside hydrolase/deacetylase"/>
    <property type="match status" value="1"/>
</dbReference>
<gene>
    <name evidence="1" type="ORF">FOE78_07025</name>
</gene>
<dbReference type="PANTHER" id="PTHR30292">
    <property type="entry name" value="UNCHARACTERIZED PROTEIN YBGL-RELATED"/>
    <property type="match status" value="1"/>
</dbReference>
<keyword evidence="2" id="KW-1185">Reference proteome</keyword>
<dbReference type="SUPFAM" id="SSF88713">
    <property type="entry name" value="Glycoside hydrolase/deacetylase"/>
    <property type="match status" value="1"/>
</dbReference>
<dbReference type="AlphaFoldDB" id="A0A516PX03"/>
<dbReference type="EMBL" id="CP041692">
    <property type="protein sequence ID" value="QDP95690.1"/>
    <property type="molecule type" value="Genomic_DNA"/>
</dbReference>
<evidence type="ECO:0000313" key="2">
    <source>
        <dbReference type="Proteomes" id="UP000319263"/>
    </source>
</evidence>
<dbReference type="OrthoDB" id="9773478at2"/>
<dbReference type="GO" id="GO:0005975">
    <property type="term" value="P:carbohydrate metabolic process"/>
    <property type="evidence" value="ECO:0007669"/>
    <property type="project" value="InterPro"/>
</dbReference>
<dbReference type="CDD" id="cd10787">
    <property type="entry name" value="LamB_YcsF_like"/>
    <property type="match status" value="1"/>
</dbReference>
<accession>A0A516PX03</accession>
<evidence type="ECO:0000313" key="1">
    <source>
        <dbReference type="EMBL" id="QDP95690.1"/>
    </source>
</evidence>
<dbReference type="InterPro" id="IPR005501">
    <property type="entry name" value="LamB/YcsF/PxpA-like"/>
</dbReference>
<dbReference type="InterPro" id="IPR011330">
    <property type="entry name" value="Glyco_hydro/deAcase_b/a-brl"/>
</dbReference>
<protein>
    <submittedName>
        <fullName evidence="1">LamB/YcsF family protein</fullName>
    </submittedName>
</protein>
<dbReference type="Proteomes" id="UP000319263">
    <property type="component" value="Chromosome"/>
</dbReference>